<proteinExistence type="predicted"/>
<comment type="caution">
    <text evidence="3">The sequence shown here is derived from an EMBL/GenBank/DDBJ whole genome shotgun (WGS) entry which is preliminary data.</text>
</comment>
<feature type="compositionally biased region" description="Basic and acidic residues" evidence="1">
    <location>
        <begin position="345"/>
        <end position="360"/>
    </location>
</feature>
<dbReference type="EMBL" id="JAAAIN010001228">
    <property type="protein sequence ID" value="KAG0305299.1"/>
    <property type="molecule type" value="Genomic_DNA"/>
</dbReference>
<sequence length="489" mass="54143">MATMDPITLPLYHQRTLAPPSTATLPPCPGGLNAPLFSSLSGSSIERSPKTFLPRTALRNSPDHTTHFQQLLFLRECFHKSEFWDEVAILDRMHYKNKNQHRQAGYFQRLNECRRIVARIKELNVAGLVDEFVQKFYSGRSLKSLTSKSQWDSIPYRSTVAFMMTRIIGGILLLRKLQSALYETYGAFYQLMSKTQFMAFALIAIGLCSRLSLVSKAWAKEYVDCYRLLETWMKTFPKEEARVEEVDYEAQLPDSIDNVLIASSLDIPETQLPVVSAGTSPVPSSARKYKLSSRSPSLEPERNQERRLSDCAIEASDPHSNLLDELDTIFGSKSSTAASSPSNTKRQEKKALPDLDDIFKSKKKQRSKDRKPTGSGSGVSNNLSPMSSAPSTPGSGFSAKSKSSTGSKSNFDSIFDFDRGSPSSSGTRGGSGSMPVSPLPGKKGDSSSKMRKDKKEIDDIFGSIKKPKKKSTVSEIDSIFGPPKKKKAL</sequence>
<dbReference type="PANTHER" id="PTHR34786">
    <property type="entry name" value="OS09G0504900 PROTEIN"/>
    <property type="match status" value="1"/>
</dbReference>
<feature type="compositionally biased region" description="Basic and acidic residues" evidence="1">
    <location>
        <begin position="442"/>
        <end position="458"/>
    </location>
</feature>
<gene>
    <name evidence="3" type="ORF">BGZ97_001154</name>
</gene>
<dbReference type="Pfam" id="PF14780">
    <property type="entry name" value="NEPRO_N"/>
    <property type="match status" value="1"/>
</dbReference>
<dbReference type="Proteomes" id="UP000823405">
    <property type="component" value="Unassembled WGS sequence"/>
</dbReference>
<protein>
    <recommendedName>
        <fullName evidence="2">Nucleolus and neural progenitor protein-like N-terminal domain-containing protein</fullName>
    </recommendedName>
</protein>
<evidence type="ECO:0000259" key="2">
    <source>
        <dbReference type="Pfam" id="PF14780"/>
    </source>
</evidence>
<accession>A0A9P6UIE6</accession>
<evidence type="ECO:0000313" key="4">
    <source>
        <dbReference type="Proteomes" id="UP000823405"/>
    </source>
</evidence>
<reference evidence="3" key="1">
    <citation type="journal article" date="2020" name="Fungal Divers.">
        <title>Resolving the Mortierellaceae phylogeny through synthesis of multi-gene phylogenetics and phylogenomics.</title>
        <authorList>
            <person name="Vandepol N."/>
            <person name="Liber J."/>
            <person name="Desiro A."/>
            <person name="Na H."/>
            <person name="Kennedy M."/>
            <person name="Barry K."/>
            <person name="Grigoriev I.V."/>
            <person name="Miller A.N."/>
            <person name="O'Donnell K."/>
            <person name="Stajich J.E."/>
            <person name="Bonito G."/>
        </authorList>
    </citation>
    <scope>NUCLEOTIDE SEQUENCE</scope>
    <source>
        <strain evidence="3">NVP60</strain>
    </source>
</reference>
<organism evidence="3 4">
    <name type="scientific">Linnemannia gamsii</name>
    <dbReference type="NCBI Taxonomy" id="64522"/>
    <lineage>
        <taxon>Eukaryota</taxon>
        <taxon>Fungi</taxon>
        <taxon>Fungi incertae sedis</taxon>
        <taxon>Mucoromycota</taxon>
        <taxon>Mortierellomycotina</taxon>
        <taxon>Mortierellomycetes</taxon>
        <taxon>Mortierellales</taxon>
        <taxon>Mortierellaceae</taxon>
        <taxon>Linnemannia</taxon>
    </lineage>
</organism>
<dbReference type="PANTHER" id="PTHR34786:SF1">
    <property type="entry name" value="OS09G0504900 PROTEIN"/>
    <property type="match status" value="1"/>
</dbReference>
<keyword evidence="4" id="KW-1185">Reference proteome</keyword>
<dbReference type="AlphaFoldDB" id="A0A9P6UIE6"/>
<evidence type="ECO:0000256" key="1">
    <source>
        <dbReference type="SAM" id="MobiDB-lite"/>
    </source>
</evidence>
<feature type="compositionally biased region" description="Low complexity" evidence="1">
    <location>
        <begin position="394"/>
        <end position="409"/>
    </location>
</feature>
<feature type="compositionally biased region" description="Low complexity" evidence="1">
    <location>
        <begin position="333"/>
        <end position="344"/>
    </location>
</feature>
<feature type="domain" description="Nucleolus and neural progenitor protein-like N-terminal" evidence="2">
    <location>
        <begin position="76"/>
        <end position="228"/>
    </location>
</feature>
<feature type="region of interest" description="Disordered" evidence="1">
    <location>
        <begin position="274"/>
        <end position="307"/>
    </location>
</feature>
<feature type="compositionally biased region" description="Polar residues" evidence="1">
    <location>
        <begin position="378"/>
        <end position="393"/>
    </location>
</feature>
<evidence type="ECO:0000313" key="3">
    <source>
        <dbReference type="EMBL" id="KAG0305299.1"/>
    </source>
</evidence>
<name>A0A9P6UIE6_9FUNG</name>
<dbReference type="OrthoDB" id="114080at2759"/>
<dbReference type="InterPro" id="IPR027951">
    <property type="entry name" value="Nepro_N"/>
</dbReference>
<feature type="region of interest" description="Disordered" evidence="1">
    <location>
        <begin position="333"/>
        <end position="489"/>
    </location>
</feature>